<feature type="domain" description="PRD" evidence="6">
    <location>
        <begin position="304"/>
        <end position="411"/>
    </location>
</feature>
<dbReference type="InterPro" id="IPR013196">
    <property type="entry name" value="HTH_11"/>
</dbReference>
<evidence type="ECO:0000313" key="7">
    <source>
        <dbReference type="EMBL" id="MBC6012306.1"/>
    </source>
</evidence>
<dbReference type="Pfam" id="PF05043">
    <property type="entry name" value="Mga"/>
    <property type="match status" value="1"/>
</dbReference>
<dbReference type="SUPFAM" id="SSF55804">
    <property type="entry name" value="Phoshotransferase/anion transport protein"/>
    <property type="match status" value="1"/>
</dbReference>
<dbReference type="CDD" id="cd05568">
    <property type="entry name" value="PTS_IIB_bgl_like"/>
    <property type="match status" value="1"/>
</dbReference>
<reference evidence="7 8" key="1">
    <citation type="submission" date="2020-08" db="EMBL/GenBank/DDBJ databases">
        <authorList>
            <person name="Liu C."/>
            <person name="Sun Q."/>
        </authorList>
    </citation>
    <scope>NUCLEOTIDE SEQUENCE [LARGE SCALE GENOMIC DNA]</scope>
    <source>
        <strain evidence="7 8">L34</strain>
    </source>
</reference>
<evidence type="ECO:0000313" key="8">
    <source>
        <dbReference type="Proteomes" id="UP000649075"/>
    </source>
</evidence>
<keyword evidence="1" id="KW-0677">Repeat</keyword>
<proteinExistence type="predicted"/>
<dbReference type="Pfam" id="PF00874">
    <property type="entry name" value="PRD"/>
    <property type="match status" value="2"/>
</dbReference>
<evidence type="ECO:0000259" key="6">
    <source>
        <dbReference type="PROSITE" id="PS51372"/>
    </source>
</evidence>
<keyword evidence="4" id="KW-0804">Transcription</keyword>
<evidence type="ECO:0000256" key="3">
    <source>
        <dbReference type="ARBA" id="ARBA00023159"/>
    </source>
</evidence>
<comment type="caution">
    <text evidence="7">The sequence shown here is derived from an EMBL/GenBank/DDBJ whole genome shotgun (WGS) entry which is preliminary data.</text>
</comment>
<dbReference type="Gene3D" id="1.10.10.10">
    <property type="entry name" value="Winged helix-like DNA-binding domain superfamily/Winged helix DNA-binding domain"/>
    <property type="match status" value="1"/>
</dbReference>
<dbReference type="Pfam" id="PF00359">
    <property type="entry name" value="PTS_EIIA_2"/>
    <property type="match status" value="1"/>
</dbReference>
<evidence type="ECO:0000256" key="1">
    <source>
        <dbReference type="ARBA" id="ARBA00022737"/>
    </source>
</evidence>
<dbReference type="PANTHER" id="PTHR30185">
    <property type="entry name" value="CRYPTIC BETA-GLUCOSIDE BGL OPERON ANTITERMINATOR"/>
    <property type="match status" value="1"/>
</dbReference>
<dbReference type="Proteomes" id="UP000649075">
    <property type="component" value="Unassembled WGS sequence"/>
</dbReference>
<evidence type="ECO:0000256" key="2">
    <source>
        <dbReference type="ARBA" id="ARBA00023015"/>
    </source>
</evidence>
<dbReference type="PROSITE" id="PS51372">
    <property type="entry name" value="PRD_2"/>
    <property type="match status" value="2"/>
</dbReference>
<evidence type="ECO:0000256" key="4">
    <source>
        <dbReference type="ARBA" id="ARBA00023163"/>
    </source>
</evidence>
<sequence length="653" mass="76487">MLIKRENHIKYKYGGVLKVNKRQEKIVLLLNDTKAWMTGKEISKLMQVSDRTIRSDIDAINRYYEQPIIESNLRSGYHIRDEINVTLPTAQKFIIPQTPQERCVYIIRVLLFEKKELNLMDLQDQVFISGYSIDNDIKRIKKILENYNDLKLIRSKNHIHLEGSEDEMRKLYKDLLTEETQGNFLNLNKLSSMFKGFDLLKVKDIMENILKEYNYRIREMAIPMLMIHIGVAIERMLHHNYIKTSRGTDLENTKEYQIAKEFFNRVSKIVRIDINENEVELLALLLMGKNSMNLQNDLVSAYSKHGYNVNELVSQIIESIKSDYDIDFSKDVDLRSGISLHLQGLVERKNKNIHIDNMYLQELKKKYPLVFELSIRVGEILNEELEIDISENELGFLALHLGAAYERTHNHQHYKAIMIYPVDQAFGDILLKKVDFLFNERMDVIQSVSYFEEKTIKELDPDLILTTSPLQHNLDIPTVQISVFITTEDESRIFQTLNALDKKRFQNEFKAQIIDLIEPETFHLNLKTETPEETIEYMCDHLKKLGYSDDAFKKSVLQREKMASTSFVYSFAVPHSLNMASFRSSISVAFLEKPIKWGEFEVKMVMLLAINEAYKDTLVMFFDWLSSMINNANHFVALLESQSYEEFISKIIE</sequence>
<organism evidence="7 8">
    <name type="scientific">Holdemanella hominis</name>
    <dbReference type="NCBI Taxonomy" id="2764327"/>
    <lineage>
        <taxon>Bacteria</taxon>
        <taxon>Bacillati</taxon>
        <taxon>Bacillota</taxon>
        <taxon>Erysipelotrichia</taxon>
        <taxon>Erysipelotrichales</taxon>
        <taxon>Erysipelotrichaceae</taxon>
        <taxon>Holdemanella</taxon>
    </lineage>
</organism>
<dbReference type="PANTHER" id="PTHR30185:SF12">
    <property type="entry name" value="TRANSCRIPTIONAL REGULATOR MANR"/>
    <property type="match status" value="1"/>
</dbReference>
<dbReference type="SUPFAM" id="SSF63520">
    <property type="entry name" value="PTS-regulatory domain, PRD"/>
    <property type="match status" value="2"/>
</dbReference>
<feature type="domain" description="PTS EIIA type-2" evidence="5">
    <location>
        <begin position="515"/>
        <end position="653"/>
    </location>
</feature>
<accession>A0ABR7KHU6</accession>
<feature type="domain" description="PRD" evidence="6">
    <location>
        <begin position="193"/>
        <end position="296"/>
    </location>
</feature>
<dbReference type="InterPro" id="IPR036390">
    <property type="entry name" value="WH_DNA-bd_sf"/>
</dbReference>
<dbReference type="Pfam" id="PF08279">
    <property type="entry name" value="HTH_11"/>
    <property type="match status" value="1"/>
</dbReference>
<protein>
    <submittedName>
        <fullName evidence="7">Transcription antiterminator</fullName>
    </submittedName>
</protein>
<dbReference type="Gene3D" id="3.40.930.10">
    <property type="entry name" value="Mannitol-specific EII, Chain A"/>
    <property type="match status" value="1"/>
</dbReference>
<dbReference type="InterPro" id="IPR002178">
    <property type="entry name" value="PTS_EIIA_type-2_dom"/>
</dbReference>
<dbReference type="InterPro" id="IPR016152">
    <property type="entry name" value="PTrfase/Anion_transptr"/>
</dbReference>
<name>A0ABR7KHU6_9FIRM</name>
<keyword evidence="8" id="KW-1185">Reference proteome</keyword>
<dbReference type="InterPro" id="IPR050661">
    <property type="entry name" value="BglG_antiterminators"/>
</dbReference>
<dbReference type="SUPFAM" id="SSF46785">
    <property type="entry name" value="Winged helix' DNA-binding domain"/>
    <property type="match status" value="1"/>
</dbReference>
<dbReference type="PROSITE" id="PS51094">
    <property type="entry name" value="PTS_EIIA_TYPE_2"/>
    <property type="match status" value="1"/>
</dbReference>
<gene>
    <name evidence="7" type="ORF">H8911_06055</name>
</gene>
<keyword evidence="3" id="KW-0010">Activator</keyword>
<evidence type="ECO:0000259" key="5">
    <source>
        <dbReference type="PROSITE" id="PS51094"/>
    </source>
</evidence>
<keyword evidence="2" id="KW-0805">Transcription regulation</keyword>
<dbReference type="Gene3D" id="1.10.1790.10">
    <property type="entry name" value="PRD domain"/>
    <property type="match status" value="2"/>
</dbReference>
<dbReference type="EMBL" id="JACRWH010000019">
    <property type="protein sequence ID" value="MBC6012306.1"/>
    <property type="molecule type" value="Genomic_DNA"/>
</dbReference>
<dbReference type="InterPro" id="IPR011608">
    <property type="entry name" value="PRD"/>
</dbReference>
<dbReference type="InterPro" id="IPR036634">
    <property type="entry name" value="PRD_sf"/>
</dbReference>
<dbReference type="InterPro" id="IPR007737">
    <property type="entry name" value="Mga_HTH"/>
</dbReference>
<dbReference type="InterPro" id="IPR036388">
    <property type="entry name" value="WH-like_DNA-bd_sf"/>
</dbReference>